<dbReference type="PANTHER" id="PTHR46112:SF2">
    <property type="entry name" value="XAA-PRO AMINOPEPTIDASE P-RELATED"/>
    <property type="match status" value="1"/>
</dbReference>
<organism evidence="3 4">
    <name type="scientific">Ancylobacter crimeensis</name>
    <dbReference type="NCBI Taxonomy" id="2579147"/>
    <lineage>
        <taxon>Bacteria</taxon>
        <taxon>Pseudomonadati</taxon>
        <taxon>Pseudomonadota</taxon>
        <taxon>Alphaproteobacteria</taxon>
        <taxon>Hyphomicrobiales</taxon>
        <taxon>Xanthobacteraceae</taxon>
        <taxon>Ancylobacter</taxon>
    </lineage>
</organism>
<dbReference type="InterPro" id="IPR050659">
    <property type="entry name" value="Peptidase_M24B"/>
</dbReference>
<protein>
    <submittedName>
        <fullName evidence="3">Xaa-Pro peptidase family protein</fullName>
    </submittedName>
</protein>
<dbReference type="InterPro" id="IPR029149">
    <property type="entry name" value="Creatin/AminoP/Spt16_N"/>
</dbReference>
<dbReference type="InterPro" id="IPR036005">
    <property type="entry name" value="Creatinase/aminopeptidase-like"/>
</dbReference>
<dbReference type="PANTHER" id="PTHR46112">
    <property type="entry name" value="AMINOPEPTIDASE"/>
    <property type="match status" value="1"/>
</dbReference>
<dbReference type="Gene3D" id="3.40.350.10">
    <property type="entry name" value="Creatinase/prolidase N-terminal domain"/>
    <property type="match status" value="1"/>
</dbReference>
<evidence type="ECO:0000313" key="4">
    <source>
        <dbReference type="Proteomes" id="UP001203284"/>
    </source>
</evidence>
<dbReference type="RefSeq" id="WP_247026273.1">
    <property type="nucleotide sequence ID" value="NZ_JALKCH010000002.1"/>
</dbReference>
<feature type="domain" description="Peptidase M24" evidence="1">
    <location>
        <begin position="183"/>
        <end position="384"/>
    </location>
</feature>
<proteinExistence type="predicted"/>
<gene>
    <name evidence="3" type="ORF">MWN34_02800</name>
</gene>
<dbReference type="Pfam" id="PF01321">
    <property type="entry name" value="Creatinase_N"/>
    <property type="match status" value="1"/>
</dbReference>
<dbReference type="EMBL" id="JALKCH010000002">
    <property type="protein sequence ID" value="MCK0195831.1"/>
    <property type="molecule type" value="Genomic_DNA"/>
</dbReference>
<dbReference type="SUPFAM" id="SSF53092">
    <property type="entry name" value="Creatinase/prolidase N-terminal domain"/>
    <property type="match status" value="1"/>
</dbReference>
<evidence type="ECO:0000259" key="2">
    <source>
        <dbReference type="Pfam" id="PF01321"/>
    </source>
</evidence>
<keyword evidence="4" id="KW-1185">Reference proteome</keyword>
<dbReference type="InterPro" id="IPR000587">
    <property type="entry name" value="Creatinase_N"/>
</dbReference>
<dbReference type="Gene3D" id="3.90.230.10">
    <property type="entry name" value="Creatinase/methionine aminopeptidase superfamily"/>
    <property type="match status" value="1"/>
</dbReference>
<feature type="domain" description="Creatinase N-terminal" evidence="2">
    <location>
        <begin position="32"/>
        <end position="175"/>
    </location>
</feature>
<sequence>MAVQTFPPMRALSLTGGAVPQRGFTPAEFEHRLARAQRILHAHWLDAVFVTSPPNVRYFTGFDSQFWESPTRPWFVVVPAQGKPIAVVPEIGAPEMARTWLDDVRSWPAPVPSDDGISLLRATLEAIPARFGRIGAELGREMSLRMPVTDFLTLRDTLSREIVDGSPAIWEMRLVKTDAEIAHIAHICAIASDAYEALPAAISVCESEREAVRKLRIDIARRGADSTPFMPAISGPGGVDQIVCGPGDRILEEGDILFIDTGSTFDGYFCDFDRNYAIGTLSSEAARVHEALWLATEAGIAAAVPGATTDEVWRTMNAYLEEAGAIGNNVGRLGHGLGLQLTEPPSHRPGDGTIIVENMVLTIEPGMEYAPGKMIVHEENIVVTGDGPRLLTSRAPRDMPVIR</sequence>
<dbReference type="Pfam" id="PF00557">
    <property type="entry name" value="Peptidase_M24"/>
    <property type="match status" value="1"/>
</dbReference>
<dbReference type="Proteomes" id="UP001203284">
    <property type="component" value="Unassembled WGS sequence"/>
</dbReference>
<accession>A0ABT0D7B1</accession>
<name>A0ABT0D7B1_9HYPH</name>
<dbReference type="InterPro" id="IPR000994">
    <property type="entry name" value="Pept_M24"/>
</dbReference>
<evidence type="ECO:0000259" key="1">
    <source>
        <dbReference type="Pfam" id="PF00557"/>
    </source>
</evidence>
<evidence type="ECO:0000313" key="3">
    <source>
        <dbReference type="EMBL" id="MCK0195831.1"/>
    </source>
</evidence>
<comment type="caution">
    <text evidence="3">The sequence shown here is derived from an EMBL/GenBank/DDBJ whole genome shotgun (WGS) entry which is preliminary data.</text>
</comment>
<reference evidence="3 4" key="1">
    <citation type="submission" date="2022-04" db="EMBL/GenBank/DDBJ databases">
        <authorList>
            <person name="Grouzdev D.S."/>
            <person name="Pantiukh K.S."/>
            <person name="Krutkina M.S."/>
        </authorList>
    </citation>
    <scope>NUCLEOTIDE SEQUENCE [LARGE SCALE GENOMIC DNA]</scope>
    <source>
        <strain evidence="3 4">6x-1</strain>
    </source>
</reference>
<dbReference type="SUPFAM" id="SSF55920">
    <property type="entry name" value="Creatinase/aminopeptidase"/>
    <property type="match status" value="1"/>
</dbReference>